<evidence type="ECO:0000256" key="1">
    <source>
        <dbReference type="SAM" id="Phobius"/>
    </source>
</evidence>
<organism evidence="2">
    <name type="scientific">bioreactor metagenome</name>
    <dbReference type="NCBI Taxonomy" id="1076179"/>
    <lineage>
        <taxon>unclassified sequences</taxon>
        <taxon>metagenomes</taxon>
        <taxon>ecological metagenomes</taxon>
    </lineage>
</organism>
<accession>A0A645C165</accession>
<keyword evidence="1" id="KW-1133">Transmembrane helix</keyword>
<reference evidence="2" key="1">
    <citation type="submission" date="2019-08" db="EMBL/GenBank/DDBJ databases">
        <authorList>
            <person name="Kucharzyk K."/>
            <person name="Murdoch R.W."/>
            <person name="Higgins S."/>
            <person name="Loffler F."/>
        </authorList>
    </citation>
    <scope>NUCLEOTIDE SEQUENCE</scope>
</reference>
<keyword evidence="1" id="KW-0812">Transmembrane</keyword>
<name>A0A645C165_9ZZZZ</name>
<dbReference type="EMBL" id="VSSQ01021842">
    <property type="protein sequence ID" value="MPM67704.1"/>
    <property type="molecule type" value="Genomic_DNA"/>
</dbReference>
<sequence length="79" mass="9406">MKCSEMRNLIKVKFFFYIIHEIDKFYKITIVCAYILLQQNQNKKLMLSINMFGIFAGVKVQSGRLNRLKTEINKFNILI</sequence>
<protein>
    <submittedName>
        <fullName evidence="2">Uncharacterized protein</fullName>
    </submittedName>
</protein>
<dbReference type="AlphaFoldDB" id="A0A645C165"/>
<comment type="caution">
    <text evidence="2">The sequence shown here is derived from an EMBL/GenBank/DDBJ whole genome shotgun (WGS) entry which is preliminary data.</text>
</comment>
<feature type="transmembrane region" description="Helical" evidence="1">
    <location>
        <begin position="14"/>
        <end position="37"/>
    </location>
</feature>
<keyword evidence="1" id="KW-0472">Membrane</keyword>
<evidence type="ECO:0000313" key="2">
    <source>
        <dbReference type="EMBL" id="MPM67704.1"/>
    </source>
</evidence>
<proteinExistence type="predicted"/>
<gene>
    <name evidence="2" type="ORF">SDC9_114628</name>
</gene>